<sequence length="1719" mass="195222">MKDSMKEVPRSESSVMLIAQDLKGNSNIVDQTTAIVRRKSQMEGIRIENQTKIFASMCPDEILDYYDNYDTRSYHTTLMLGDVSGFTEMTDKYTKSGKGGPSKLTETLNSYIGAMVQEILSHNGDVLKFSGDAFIVMWKIEDGRVMRDIAGEAIKTACVIQKHFGTYETEIDITLKVKLAIASGKIYFTSIGDPSVASHYIITGKPVWEVKFAENLCRGGDILVAPSAWQWVNPNEYIYETLPDGIHTLIISLSVMWEGAKVSFSDDKISNGSSTSEYLSQDMSDTGTDNTDEASEKSLLTFQRKTSENSIDYSLRPKVIRAAKDKLKDQIRSYMLRPVIRSVDLDEPLEYLTEIRQVVIVFVNVVTEDTNRKTLIKLVKAAYSFVCSVVADMQGCVNKTSLFDKDLMFLCIFGLRGDKHELESQIGLRCASKLRRGLVKFNNVRTVSVGVTTGMTYCGVVGHVLRREYTVIGMAVNKAARLMCAYEDKVVCDRDSFLLSHLEAKHFILQEEKFLKGITSAGPVYEFSEQIDTTDHVLSLNKYPLLGRDAELRIFYDMFWSLLNKDSKGRPDESENKSNVLILRGEPRIGKTRLLEEYTHITPEDVPVNFISLAPIDKQLPYVLLRLIFDAPLEISGRSSAKQKQKKLASFFQEEDLKYLCVFNHIFNVFFKVPPEYEKLKSRARKKLLKKMLAQMTAKCFTELWVVIIDDAELADDESLILFRTIADQKKSFFVMGYGNKLSKNYPIPQDIAETAQVIDLSGLVDTFHAALACQVLNIVGIPVELERIIQERSSGNPGWIESYLISLMQSEGIVLKNLTRLQIHNMGLVTPPEHYLKRLTNELVFEDEKNSSEESMWHLFESSFRESLAGSDEFLLDDSTTYDVCTLTSRFHLEDVDAEATMDAILLKLYDSLTPLDQFLIKCAAVLGEIVDRKMLESLLHVFSRREIGECIVKLFELRIIGCAVGDFSRSPGPATLFKKMHNPTSNIPIRCGCKGIEIPADLSDLPAYAACGLMRFKLEMFRETTYRLLTENQKVEFHSKALRYMQQKTRRCTACGGGQFNKLLGETAASQADTNKKRFVADPRLVVDLHQQSEQDIFLASCELQIFDAGRASRPDDDSLMEELGRARRSSTSSSHSILSWLASCRPIAKSPTRTFSDVDFTNCECNLILLTAYTHVMAHCRGIGIKELLLVAILEFVEVLISTYNIPQATKLLAEGDDLVDAIYNSPEDALIVLPCLKGKIQTLMGKCYLESGLLTEAMNCFENTLKIMKYKFPTNPIMIRMKAYVLLKKQSWMLTWMRNFKVGIIEGDEASYNDQFASCLAEMFIIYRIKGMQEHARLAAIWGLNVALESSKDFFVLCTAFAHMMITAHNCRIRSIIPHLENEAINLCSDRQDSIELQEINAVAELYTRIFYSRWLRGLMAQATSIGYIAARLADAIKSTGLKLILLPRLSQLLISECRYNEVVSMLLTLEAISHHDMDQSGRTWYFSSCMDLLLESGIALEKLINCEQFFQRESGKIMSLRDTEAAKRFFVVMWLWYVRMGDWEAATVWRNRKCEDPQIDEYTVAASLTALKKLEGLIICYVYKVDHKNSKDAVSLLDDIKDTLKLIEDLQRVVTIVHPRYLLMKAYYHMALFRKRSALRLVRQSKQAAQKIGNLMIHTWANHCEKAWTGKLNSVQVDSWKDACTRDELLDWHEVENQSRKILPFTLPIPRAMS</sequence>
<keyword evidence="2" id="KW-1185">Reference proteome</keyword>
<name>A0ACC2N8W3_9HYME</name>
<comment type="caution">
    <text evidence="1">The sequence shown here is derived from an EMBL/GenBank/DDBJ whole genome shotgun (WGS) entry which is preliminary data.</text>
</comment>
<gene>
    <name evidence="1" type="ORF">QAD02_009216</name>
</gene>
<protein>
    <submittedName>
        <fullName evidence="1">Uncharacterized protein</fullName>
    </submittedName>
</protein>
<accession>A0ACC2N8W3</accession>
<dbReference type="Proteomes" id="UP001239111">
    <property type="component" value="Chromosome 4"/>
</dbReference>
<evidence type="ECO:0000313" key="1">
    <source>
        <dbReference type="EMBL" id="KAJ8667553.1"/>
    </source>
</evidence>
<dbReference type="EMBL" id="CM056744">
    <property type="protein sequence ID" value="KAJ8667553.1"/>
    <property type="molecule type" value="Genomic_DNA"/>
</dbReference>
<proteinExistence type="predicted"/>
<organism evidence="1 2">
    <name type="scientific">Eretmocerus hayati</name>
    <dbReference type="NCBI Taxonomy" id="131215"/>
    <lineage>
        <taxon>Eukaryota</taxon>
        <taxon>Metazoa</taxon>
        <taxon>Ecdysozoa</taxon>
        <taxon>Arthropoda</taxon>
        <taxon>Hexapoda</taxon>
        <taxon>Insecta</taxon>
        <taxon>Pterygota</taxon>
        <taxon>Neoptera</taxon>
        <taxon>Endopterygota</taxon>
        <taxon>Hymenoptera</taxon>
        <taxon>Apocrita</taxon>
        <taxon>Proctotrupomorpha</taxon>
        <taxon>Chalcidoidea</taxon>
        <taxon>Aphelinidae</taxon>
        <taxon>Aphelininae</taxon>
        <taxon>Eretmocerus</taxon>
    </lineage>
</organism>
<evidence type="ECO:0000313" key="2">
    <source>
        <dbReference type="Proteomes" id="UP001239111"/>
    </source>
</evidence>
<reference evidence="1" key="1">
    <citation type="submission" date="2023-04" db="EMBL/GenBank/DDBJ databases">
        <title>A chromosome-level genome assembly of the parasitoid wasp Eretmocerus hayati.</title>
        <authorList>
            <person name="Zhong Y."/>
            <person name="Liu S."/>
            <person name="Liu Y."/>
        </authorList>
    </citation>
    <scope>NUCLEOTIDE SEQUENCE</scope>
    <source>
        <strain evidence="1">ZJU_SS_LIU_2023</strain>
    </source>
</reference>